<proteinExistence type="predicted"/>
<evidence type="ECO:0000313" key="3">
    <source>
        <dbReference type="Proteomes" id="UP000198727"/>
    </source>
</evidence>
<protein>
    <submittedName>
        <fullName evidence="2">Pyridoxamine 5'-phosphate oxidase</fullName>
    </submittedName>
</protein>
<evidence type="ECO:0000313" key="2">
    <source>
        <dbReference type="EMBL" id="SFP30158.1"/>
    </source>
</evidence>
<dbReference type="InterPro" id="IPR012349">
    <property type="entry name" value="Split_barrel_FMN-bd"/>
</dbReference>
<evidence type="ECO:0000259" key="1">
    <source>
        <dbReference type="Pfam" id="PF01243"/>
    </source>
</evidence>
<dbReference type="SUPFAM" id="SSF50475">
    <property type="entry name" value="FMN-binding split barrel"/>
    <property type="match status" value="1"/>
</dbReference>
<keyword evidence="3" id="KW-1185">Reference proteome</keyword>
<dbReference type="Proteomes" id="UP000198727">
    <property type="component" value="Unassembled WGS sequence"/>
</dbReference>
<gene>
    <name evidence="2" type="ORF">SAMN05421810_102188</name>
</gene>
<dbReference type="OrthoDB" id="9788889at2"/>
<dbReference type="RefSeq" id="WP_092528880.1">
    <property type="nucleotide sequence ID" value="NZ_FOWW01000002.1"/>
</dbReference>
<dbReference type="STRING" id="587909.SAMN05421810_102188"/>
<dbReference type="Pfam" id="PF01243">
    <property type="entry name" value="PNPOx_N"/>
    <property type="match status" value="1"/>
</dbReference>
<name>A0A1I5P7T4_9PSEU</name>
<feature type="domain" description="Pyridoxamine 5'-phosphate oxidase N-terminal" evidence="1">
    <location>
        <begin position="9"/>
        <end position="101"/>
    </location>
</feature>
<sequence length="157" mass="17089">MITVWDTVPRLLAEHHYLVLGTADAEGRPWVTPVFYAADGTRRLLWVSAPGSRHSRNIAARPAVAITIFDSHAPIGGAEALYLEATAGPLGDRGRTAALALLNARLPRDRRLRPGTVEPPGPLRIYQAEVTQHFVLIRGGDTRFDNVTDTRLAVAPP</sequence>
<dbReference type="InterPro" id="IPR011576">
    <property type="entry name" value="Pyridox_Oxase_N"/>
</dbReference>
<dbReference type="Gene3D" id="2.30.110.10">
    <property type="entry name" value="Electron Transport, Fmn-binding Protein, Chain A"/>
    <property type="match status" value="1"/>
</dbReference>
<accession>A0A1I5P7T4</accession>
<dbReference type="EMBL" id="FOWW01000002">
    <property type="protein sequence ID" value="SFP30158.1"/>
    <property type="molecule type" value="Genomic_DNA"/>
</dbReference>
<organism evidence="2 3">
    <name type="scientific">Amycolatopsis arida</name>
    <dbReference type="NCBI Taxonomy" id="587909"/>
    <lineage>
        <taxon>Bacteria</taxon>
        <taxon>Bacillati</taxon>
        <taxon>Actinomycetota</taxon>
        <taxon>Actinomycetes</taxon>
        <taxon>Pseudonocardiales</taxon>
        <taxon>Pseudonocardiaceae</taxon>
        <taxon>Amycolatopsis</taxon>
    </lineage>
</organism>
<dbReference type="AlphaFoldDB" id="A0A1I5P7T4"/>
<reference evidence="3" key="1">
    <citation type="submission" date="2016-10" db="EMBL/GenBank/DDBJ databases">
        <authorList>
            <person name="Varghese N."/>
            <person name="Submissions S."/>
        </authorList>
    </citation>
    <scope>NUCLEOTIDE SEQUENCE [LARGE SCALE GENOMIC DNA]</scope>
    <source>
        <strain evidence="3">CGMCC 4.5579</strain>
    </source>
</reference>